<dbReference type="EMBL" id="CP068985">
    <property type="protein sequence ID" value="QYC43156.1"/>
    <property type="molecule type" value="Genomic_DNA"/>
</dbReference>
<feature type="region of interest" description="Disordered" evidence="1">
    <location>
        <begin position="1"/>
        <end position="34"/>
    </location>
</feature>
<accession>A0ABX8U8B2</accession>
<sequence>MIGFGGAGEARVSATPDGWRSVELVEEQSRRTAR</sequence>
<proteinExistence type="predicted"/>
<reference evidence="2 3" key="1">
    <citation type="journal article" date="2021" name="ACS Chem. Biol.">
        <title>Genomic-Led Discovery of a Novel Glycopeptide Antibiotic by Nonomuraea coxensis DSM 45129.</title>
        <authorList>
            <person name="Yushchuk O."/>
            <person name="Vior N.M."/>
            <person name="Andreo-Vidal A."/>
            <person name="Berini F."/>
            <person name="Ruckert C."/>
            <person name="Busche T."/>
            <person name="Binda E."/>
            <person name="Kalinowski J."/>
            <person name="Truman A.W."/>
            <person name="Marinelli F."/>
        </authorList>
    </citation>
    <scope>NUCLEOTIDE SEQUENCE [LARGE SCALE GENOMIC DNA]</scope>
    <source>
        <strain evidence="2 3">DSM 45129</strain>
    </source>
</reference>
<dbReference type="Proteomes" id="UP000824681">
    <property type="component" value="Chromosome"/>
</dbReference>
<evidence type="ECO:0000313" key="3">
    <source>
        <dbReference type="Proteomes" id="UP000824681"/>
    </source>
</evidence>
<evidence type="ECO:0000313" key="2">
    <source>
        <dbReference type="EMBL" id="QYC43156.1"/>
    </source>
</evidence>
<protein>
    <submittedName>
        <fullName evidence="2">Uncharacterized protein</fullName>
    </submittedName>
</protein>
<organism evidence="2 3">
    <name type="scientific">Nonomuraea coxensis DSM 45129</name>
    <dbReference type="NCBI Taxonomy" id="1122611"/>
    <lineage>
        <taxon>Bacteria</taxon>
        <taxon>Bacillati</taxon>
        <taxon>Actinomycetota</taxon>
        <taxon>Actinomycetes</taxon>
        <taxon>Streptosporangiales</taxon>
        <taxon>Streptosporangiaceae</taxon>
        <taxon>Nonomuraea</taxon>
    </lineage>
</organism>
<keyword evidence="3" id="KW-1185">Reference proteome</keyword>
<evidence type="ECO:0000256" key="1">
    <source>
        <dbReference type="SAM" id="MobiDB-lite"/>
    </source>
</evidence>
<name>A0ABX8U8B2_9ACTN</name>
<gene>
    <name evidence="2" type="ORF">Nocox_27820</name>
</gene>